<reference evidence="9" key="1">
    <citation type="submission" date="2013-04" db="EMBL/GenBank/DDBJ databases">
        <title>The Genome Sequence of Fonticula alba ATCC 38817.</title>
        <authorList>
            <consortium name="The Broad Institute Genomics Platform"/>
            <person name="Russ C."/>
            <person name="Cuomo C."/>
            <person name="Burger G."/>
            <person name="Gray M.W."/>
            <person name="Holland P.W.H."/>
            <person name="King N."/>
            <person name="Lang F.B.F."/>
            <person name="Roger A.J."/>
            <person name="Ruiz-Trillo I."/>
            <person name="Brown M."/>
            <person name="Walker B."/>
            <person name="Young S."/>
            <person name="Zeng Q."/>
            <person name="Gargeya S."/>
            <person name="Fitzgerald M."/>
            <person name="Haas B."/>
            <person name="Abouelleil A."/>
            <person name="Allen A.W."/>
            <person name="Alvarado L."/>
            <person name="Arachchi H.M."/>
            <person name="Berlin A.M."/>
            <person name="Chapman S.B."/>
            <person name="Gainer-Dewar J."/>
            <person name="Goldberg J."/>
            <person name="Griggs A."/>
            <person name="Gujja S."/>
            <person name="Hansen M."/>
            <person name="Howarth C."/>
            <person name="Imamovic A."/>
            <person name="Ireland A."/>
            <person name="Larimer J."/>
            <person name="McCowan C."/>
            <person name="Murphy C."/>
            <person name="Pearson M."/>
            <person name="Poon T.W."/>
            <person name="Priest M."/>
            <person name="Roberts A."/>
            <person name="Saif S."/>
            <person name="Shea T."/>
            <person name="Sisk P."/>
            <person name="Sykes S."/>
            <person name="Wortman J."/>
            <person name="Nusbaum C."/>
            <person name="Birren B."/>
        </authorList>
    </citation>
    <scope>NUCLEOTIDE SEQUENCE [LARGE SCALE GENOMIC DNA]</scope>
    <source>
        <strain evidence="9">ATCC 38817</strain>
    </source>
</reference>
<dbReference type="InterPro" id="IPR002305">
    <property type="entry name" value="aa-tRNA-synth_Ic"/>
</dbReference>
<dbReference type="InterPro" id="IPR036986">
    <property type="entry name" value="S4_RNA-bd_sf"/>
</dbReference>
<comment type="catalytic activity">
    <reaction evidence="8">
        <text>tRNA(Tyr) + L-tyrosine + ATP = L-tyrosyl-tRNA(Tyr) + AMP + diphosphate + H(+)</text>
        <dbReference type="Rhea" id="RHEA:10220"/>
        <dbReference type="Rhea" id="RHEA-COMP:9706"/>
        <dbReference type="Rhea" id="RHEA-COMP:9707"/>
        <dbReference type="ChEBI" id="CHEBI:15378"/>
        <dbReference type="ChEBI" id="CHEBI:30616"/>
        <dbReference type="ChEBI" id="CHEBI:33019"/>
        <dbReference type="ChEBI" id="CHEBI:58315"/>
        <dbReference type="ChEBI" id="CHEBI:78442"/>
        <dbReference type="ChEBI" id="CHEBI:78536"/>
        <dbReference type="ChEBI" id="CHEBI:456215"/>
        <dbReference type="EC" id="6.1.1.1"/>
    </reaction>
</comment>
<evidence type="ECO:0000256" key="4">
    <source>
        <dbReference type="ARBA" id="ARBA00022840"/>
    </source>
</evidence>
<dbReference type="SUPFAM" id="SSF52374">
    <property type="entry name" value="Nucleotidylyl transferase"/>
    <property type="match status" value="1"/>
</dbReference>
<evidence type="ECO:0000256" key="6">
    <source>
        <dbReference type="ARBA" id="ARBA00023146"/>
    </source>
</evidence>
<evidence type="ECO:0000256" key="7">
    <source>
        <dbReference type="ARBA" id="ARBA00033323"/>
    </source>
</evidence>
<dbReference type="Gene3D" id="1.10.240.10">
    <property type="entry name" value="Tyrosyl-Transfer RNA Synthetase"/>
    <property type="match status" value="1"/>
</dbReference>
<evidence type="ECO:0000313" key="10">
    <source>
        <dbReference type="Proteomes" id="UP000030693"/>
    </source>
</evidence>
<dbReference type="GO" id="GO:0004831">
    <property type="term" value="F:tyrosine-tRNA ligase activity"/>
    <property type="evidence" value="ECO:0007669"/>
    <property type="project" value="UniProtKB-EC"/>
</dbReference>
<keyword evidence="2" id="KW-0436">Ligase</keyword>
<dbReference type="SUPFAM" id="SSF55174">
    <property type="entry name" value="Alpha-L RNA-binding motif"/>
    <property type="match status" value="1"/>
</dbReference>
<dbReference type="AlphaFoldDB" id="A0A058Z830"/>
<dbReference type="Gene3D" id="3.10.290.10">
    <property type="entry name" value="RNA-binding S4 domain"/>
    <property type="match status" value="1"/>
</dbReference>
<dbReference type="RefSeq" id="XP_009495664.1">
    <property type="nucleotide sequence ID" value="XM_009497389.1"/>
</dbReference>
<keyword evidence="5" id="KW-0648">Protein biosynthesis</keyword>
<dbReference type="EC" id="6.1.1.1" evidence="1"/>
<evidence type="ECO:0000256" key="8">
    <source>
        <dbReference type="ARBA" id="ARBA00048248"/>
    </source>
</evidence>
<dbReference type="GO" id="GO:0005739">
    <property type="term" value="C:mitochondrion"/>
    <property type="evidence" value="ECO:0007669"/>
    <property type="project" value="TreeGrafter"/>
</dbReference>
<evidence type="ECO:0000256" key="5">
    <source>
        <dbReference type="ARBA" id="ARBA00022917"/>
    </source>
</evidence>
<dbReference type="FunFam" id="1.10.240.10:FF:000001">
    <property type="entry name" value="Tyrosine--tRNA ligase"/>
    <property type="match status" value="1"/>
</dbReference>
<dbReference type="InterPro" id="IPR014729">
    <property type="entry name" value="Rossmann-like_a/b/a_fold"/>
</dbReference>
<dbReference type="GO" id="GO:0005829">
    <property type="term" value="C:cytosol"/>
    <property type="evidence" value="ECO:0007669"/>
    <property type="project" value="TreeGrafter"/>
</dbReference>
<dbReference type="PANTHER" id="PTHR11766:SF0">
    <property type="entry name" value="TYROSINE--TRNA LIGASE, MITOCHONDRIAL"/>
    <property type="match status" value="1"/>
</dbReference>
<dbReference type="eggNOG" id="KOG2623">
    <property type="taxonomic scope" value="Eukaryota"/>
</dbReference>
<keyword evidence="6" id="KW-0030">Aminoacyl-tRNA synthetase</keyword>
<evidence type="ECO:0000313" key="9">
    <source>
        <dbReference type="EMBL" id="KCV70058.1"/>
    </source>
</evidence>
<dbReference type="EMBL" id="KB932205">
    <property type="protein sequence ID" value="KCV70058.1"/>
    <property type="molecule type" value="Genomic_DNA"/>
</dbReference>
<dbReference type="STRING" id="691883.A0A058Z830"/>
<dbReference type="InterPro" id="IPR024088">
    <property type="entry name" value="Tyr-tRNA-ligase_bac-type"/>
</dbReference>
<proteinExistence type="predicted"/>
<evidence type="ECO:0000256" key="2">
    <source>
        <dbReference type="ARBA" id="ARBA00022598"/>
    </source>
</evidence>
<dbReference type="OrthoDB" id="337870at2759"/>
<evidence type="ECO:0000256" key="3">
    <source>
        <dbReference type="ARBA" id="ARBA00022741"/>
    </source>
</evidence>
<dbReference type="GO" id="GO:0006418">
    <property type="term" value="P:tRNA aminoacylation for protein translation"/>
    <property type="evidence" value="ECO:0007669"/>
    <property type="project" value="InterPro"/>
</dbReference>
<dbReference type="GeneID" id="20528246"/>
<accession>A0A058Z830</accession>
<dbReference type="GO" id="GO:0003723">
    <property type="term" value="F:RNA binding"/>
    <property type="evidence" value="ECO:0007669"/>
    <property type="project" value="InterPro"/>
</dbReference>
<protein>
    <recommendedName>
        <fullName evidence="1">tyrosine--tRNA ligase</fullName>
        <ecNumber evidence="1">6.1.1.1</ecNumber>
    </recommendedName>
    <alternativeName>
        <fullName evidence="7">Tyrosyl-tRNA synthetase</fullName>
    </alternativeName>
</protein>
<gene>
    <name evidence="9" type="ORF">H696_03521</name>
</gene>
<organism evidence="9">
    <name type="scientific">Fonticula alba</name>
    <name type="common">Slime mold</name>
    <dbReference type="NCBI Taxonomy" id="691883"/>
    <lineage>
        <taxon>Eukaryota</taxon>
        <taxon>Rotosphaerida</taxon>
        <taxon>Fonticulaceae</taxon>
        <taxon>Fonticula</taxon>
    </lineage>
</organism>
<name>A0A058Z830_FONAL</name>
<dbReference type="PANTHER" id="PTHR11766">
    <property type="entry name" value="TYROSYL-TRNA SYNTHETASE"/>
    <property type="match status" value="1"/>
</dbReference>
<keyword evidence="10" id="KW-1185">Reference proteome</keyword>
<dbReference type="GO" id="GO:0005524">
    <property type="term" value="F:ATP binding"/>
    <property type="evidence" value="ECO:0007669"/>
    <property type="project" value="UniProtKB-KW"/>
</dbReference>
<sequence length="761" mass="79771">MRSQLAARTRTLLGRSVSLPLTRSVLPPGPVLRGFSSVAPVPADPVEGAPFNVLSLRAETVVQPEIDPAGHVSRPSVSELFRELTQRSLIAGITHEGVRDLPYHSAVDAEPLCAYSGFDPTASSLHIGNLISIIVLSHFASFGHHAVGLIGGATGEVGDPSFRTTSRTHQAQSQVSSNASSLEQQLATLLLRGSSLALSHRLERQTLFGGDAEGLAAQQARAYPFAPTYLDHMLAEVEVPEALFNASPGAEAEQETVAAVAAERRTVAGMLQGAGPVPVAGPTAAAPGLATRAARAGAAGGQVELLNNRRFYEGLGLLDFLRDVGSRVRVQQMIGRDSIRSRLAPAGTTGGDSGDGLSLAEFTYQILQAYDFYRLFRDRSCRVQIGGSDQWGNIVAGVDLIGSMPDTAATLKPAGWWRADGPAPPGPGDHANPSDVGLAIGMTTPLVTDSQGRKFGKSLGNAIWLDAAQTSPFHLFQFFRHAVPDADVGRMLQYYTFLGPASIQAVLNAHADTLGERGVAQNVLAFEVTRLVHGELAAIRSYNASRLLFSSEIQQGRTSATARELGPVPRPLESAPRRALAAALTATGLPGWTLDAWVNPAVGAITALATDAKLAALSSVVPCHRVPIGDILRRGTDQAPVTVAGLCVDVGLCASRGEAIRLATQGALYVNNRQIGPAEVRRPLDQGLLATGDKPEDGDLATSAWATAVSAGVEPLAGPLPALPETLLGSLTLHERWLVIRAGKRPPAVVEITAGESTAVA</sequence>
<evidence type="ECO:0000256" key="1">
    <source>
        <dbReference type="ARBA" id="ARBA00013160"/>
    </source>
</evidence>
<dbReference type="Gene3D" id="3.40.50.620">
    <property type="entry name" value="HUPs"/>
    <property type="match status" value="1"/>
</dbReference>
<dbReference type="Pfam" id="PF00579">
    <property type="entry name" value="tRNA-synt_1b"/>
    <property type="match status" value="2"/>
</dbReference>
<keyword evidence="4" id="KW-0067">ATP-binding</keyword>
<dbReference type="Proteomes" id="UP000030693">
    <property type="component" value="Unassembled WGS sequence"/>
</dbReference>
<keyword evidence="3" id="KW-0547">Nucleotide-binding</keyword>